<dbReference type="EMBL" id="AEYE02000029">
    <property type="protein sequence ID" value="EPE95700.1"/>
    <property type="molecule type" value="Genomic_DNA"/>
</dbReference>
<evidence type="ECO:0000313" key="2">
    <source>
        <dbReference type="EMBL" id="EPE95700.1"/>
    </source>
</evidence>
<dbReference type="Gene3D" id="1.10.530.10">
    <property type="match status" value="1"/>
</dbReference>
<comment type="caution">
    <text evidence="2">The sequence shown here is derived from an EMBL/GenBank/DDBJ whole genome shotgun (WGS) entry which is preliminary data.</text>
</comment>
<keyword evidence="3" id="KW-1185">Reference proteome</keyword>
<evidence type="ECO:0000259" key="1">
    <source>
        <dbReference type="Pfam" id="PF00182"/>
    </source>
</evidence>
<dbReference type="PANTHER" id="PTHR34408">
    <property type="entry name" value="FAMILY PROTEIN, PUTATIVE-RELATED"/>
    <property type="match status" value="1"/>
</dbReference>
<dbReference type="RefSeq" id="WP_016556482.1">
    <property type="nucleotide sequence ID" value="NZ_AEYE02000029.1"/>
</dbReference>
<dbReference type="Proteomes" id="UP000014411">
    <property type="component" value="Unassembled WGS sequence"/>
</dbReference>
<feature type="domain" description="Glycoside hydrolase family 19 catalytic" evidence="1">
    <location>
        <begin position="98"/>
        <end position="157"/>
    </location>
</feature>
<dbReference type="SUPFAM" id="SSF53955">
    <property type="entry name" value="Lysozyme-like"/>
    <property type="match status" value="1"/>
</dbReference>
<proteinExistence type="predicted"/>
<protein>
    <recommendedName>
        <fullName evidence="1">Glycoside hydrolase family 19 catalytic domain-containing protein</fullName>
    </recommendedName>
</protein>
<name>S3HBV1_9HYPH</name>
<dbReference type="AlphaFoldDB" id="S3HBV1"/>
<dbReference type="eggNOG" id="COG3179">
    <property type="taxonomic scope" value="Bacteria"/>
</dbReference>
<dbReference type="InterPro" id="IPR023346">
    <property type="entry name" value="Lysozyme-like_dom_sf"/>
</dbReference>
<dbReference type="InterPro" id="IPR052354">
    <property type="entry name" value="Cell_Wall_Dynamics_Protein"/>
</dbReference>
<dbReference type="GO" id="GO:0006032">
    <property type="term" value="P:chitin catabolic process"/>
    <property type="evidence" value="ECO:0007669"/>
    <property type="project" value="InterPro"/>
</dbReference>
<dbReference type="GO" id="GO:0004568">
    <property type="term" value="F:chitinase activity"/>
    <property type="evidence" value="ECO:0007669"/>
    <property type="project" value="InterPro"/>
</dbReference>
<dbReference type="GO" id="GO:0016998">
    <property type="term" value="P:cell wall macromolecule catabolic process"/>
    <property type="evidence" value="ECO:0007669"/>
    <property type="project" value="InterPro"/>
</dbReference>
<dbReference type="InterPro" id="IPR000726">
    <property type="entry name" value="Glyco_hydro_19_cat"/>
</dbReference>
<organism evidence="2 3">
    <name type="scientific">Rhizobium grahamii CCGE 502</name>
    <dbReference type="NCBI Taxonomy" id="990285"/>
    <lineage>
        <taxon>Bacteria</taxon>
        <taxon>Pseudomonadati</taxon>
        <taxon>Pseudomonadota</taxon>
        <taxon>Alphaproteobacteria</taxon>
        <taxon>Hyphomicrobiales</taxon>
        <taxon>Rhizobiaceae</taxon>
        <taxon>Rhizobium/Agrobacterium group</taxon>
        <taxon>Rhizobium</taxon>
    </lineage>
</organism>
<dbReference type="STRING" id="990285.RGCCGE502_22660"/>
<evidence type="ECO:0000313" key="3">
    <source>
        <dbReference type="Proteomes" id="UP000014411"/>
    </source>
</evidence>
<sequence length="218" mass="24221">MDRKHFFDAVRASIFACSLTVPQVEGMEALFDAAAAYQVVDQRHVAYILATPMIETGGTFEPIVENLNYSEAGLLRTFPKYFSAADARAYARQPQRIANRAYASRMGNGDEASGDGWRYRGRGYCQITGKNNYRRFSDLLGVDLVTNPDLACHDDIAAKIITIGMRDGLFTGKKLHDYFTATSSDWVNARRIINGLDRADEIALFGKKFNAALQVASQ</sequence>
<reference evidence="2 3" key="1">
    <citation type="journal article" date="2012" name="J. Bacteriol.">
        <title>Genome sequence of Rhizobium grahamii CCGE502, a broad-host-range symbiont with low nodulation competitiveness in Phaseolus vulgaris.</title>
        <authorList>
            <person name="Althabegoiti M.J."/>
            <person name="Lozano L."/>
            <person name="Torres-Tejerizo G."/>
            <person name="Ormeno-Orrillo E."/>
            <person name="Rogel M.A."/>
            <person name="Gonzalez V."/>
            <person name="Martinez-Romero E."/>
        </authorList>
    </citation>
    <scope>NUCLEOTIDE SEQUENCE [LARGE SCALE GENOMIC DNA]</scope>
    <source>
        <strain evidence="2 3">CCGE 502</strain>
    </source>
</reference>
<dbReference type="HOGENOM" id="CLU_077648_0_1_5"/>
<dbReference type="Pfam" id="PF00182">
    <property type="entry name" value="Glyco_hydro_19"/>
    <property type="match status" value="1"/>
</dbReference>
<accession>S3HBV1</accession>
<gene>
    <name evidence="2" type="ORF">RGCCGE502_22660</name>
</gene>
<dbReference type="PANTHER" id="PTHR34408:SF1">
    <property type="entry name" value="GLYCOSYL HYDROLASE FAMILY 19 DOMAIN-CONTAINING PROTEIN HI_1415"/>
    <property type="match status" value="1"/>
</dbReference>